<dbReference type="GO" id="GO:0019262">
    <property type="term" value="P:N-acetylneuraminate catabolic process"/>
    <property type="evidence" value="ECO:0007669"/>
    <property type="project" value="TreeGrafter"/>
</dbReference>
<evidence type="ECO:0000313" key="4">
    <source>
        <dbReference type="EMBL" id="MBC5722427.1"/>
    </source>
</evidence>
<gene>
    <name evidence="4" type="ORF">H8S11_06340</name>
</gene>
<dbReference type="GO" id="GO:0006043">
    <property type="term" value="P:glucosamine catabolic process"/>
    <property type="evidence" value="ECO:0007669"/>
    <property type="project" value="TreeGrafter"/>
</dbReference>
<dbReference type="GO" id="GO:0042802">
    <property type="term" value="F:identical protein binding"/>
    <property type="evidence" value="ECO:0007669"/>
    <property type="project" value="TreeGrafter"/>
</dbReference>
<dbReference type="Pfam" id="PF01182">
    <property type="entry name" value="Glucosamine_iso"/>
    <property type="match status" value="1"/>
</dbReference>
<dbReference type="InterPro" id="IPR037171">
    <property type="entry name" value="NagB/RpiA_transferase-like"/>
</dbReference>
<dbReference type="PANTHER" id="PTHR11280">
    <property type="entry name" value="GLUCOSAMINE-6-PHOSPHATE ISOMERASE"/>
    <property type="match status" value="1"/>
</dbReference>
<dbReference type="GO" id="GO:0005975">
    <property type="term" value="P:carbohydrate metabolic process"/>
    <property type="evidence" value="ECO:0007669"/>
    <property type="project" value="InterPro"/>
</dbReference>
<dbReference type="GO" id="GO:0005737">
    <property type="term" value="C:cytoplasm"/>
    <property type="evidence" value="ECO:0007669"/>
    <property type="project" value="TreeGrafter"/>
</dbReference>
<dbReference type="GO" id="GO:0006046">
    <property type="term" value="P:N-acetylglucosamine catabolic process"/>
    <property type="evidence" value="ECO:0007669"/>
    <property type="project" value="TreeGrafter"/>
</dbReference>
<evidence type="ECO:0000256" key="2">
    <source>
        <dbReference type="ARBA" id="ARBA00023277"/>
    </source>
</evidence>
<dbReference type="Proteomes" id="UP000628736">
    <property type="component" value="Unassembled WGS sequence"/>
</dbReference>
<organism evidence="4 5">
    <name type="scientific">Flintibacter hominis</name>
    <dbReference type="NCBI Taxonomy" id="2763048"/>
    <lineage>
        <taxon>Bacteria</taxon>
        <taxon>Bacillati</taxon>
        <taxon>Bacillota</taxon>
        <taxon>Clostridia</taxon>
        <taxon>Eubacteriales</taxon>
        <taxon>Flintibacter</taxon>
    </lineage>
</organism>
<keyword evidence="2" id="KW-0119">Carbohydrate metabolism</keyword>
<sequence>MKLIITNSYEESCKYVAQEMVSLVNANPVAKLGLATGGTAEQVYPHLVKAYQDGKVDFSNVTTVNLDEYLGMSPDNPVSYRKCMDNWFFDHVNIKKENTYVASGLNDPQAEIKTFNQKLYGDKLLDFQLLGVGVSGHIGFNEPSAVLTAGVHIEELDESTIQANSRYFDSPADVPTKSITMGVGDIMKASKIILIATGDSKQPVISKLFADDSVSSDLPVSVLKLHRDATIVIDRALADKCGIKG</sequence>
<dbReference type="RefSeq" id="WP_186852557.1">
    <property type="nucleotide sequence ID" value="NZ_JACOPO010000003.1"/>
</dbReference>
<dbReference type="Gene3D" id="3.40.50.1360">
    <property type="match status" value="1"/>
</dbReference>
<dbReference type="GO" id="GO:0004342">
    <property type="term" value="F:glucosamine-6-phosphate deaminase activity"/>
    <property type="evidence" value="ECO:0007669"/>
    <property type="project" value="InterPro"/>
</dbReference>
<dbReference type="InterPro" id="IPR004547">
    <property type="entry name" value="Glucosamine6P_isomerase"/>
</dbReference>
<feature type="domain" description="Glucosamine/galactosamine-6-phosphate isomerase" evidence="3">
    <location>
        <begin position="10"/>
        <end position="229"/>
    </location>
</feature>
<reference evidence="4" key="1">
    <citation type="submission" date="2020-08" db="EMBL/GenBank/DDBJ databases">
        <title>Genome public.</title>
        <authorList>
            <person name="Liu C."/>
            <person name="Sun Q."/>
        </authorList>
    </citation>
    <scope>NUCLEOTIDE SEQUENCE</scope>
    <source>
        <strain evidence="4">NSJ-23</strain>
    </source>
</reference>
<evidence type="ECO:0000313" key="5">
    <source>
        <dbReference type="Proteomes" id="UP000628736"/>
    </source>
</evidence>
<dbReference type="PANTHER" id="PTHR11280:SF5">
    <property type="entry name" value="GLUCOSAMINE-6-PHOSPHATE ISOMERASE"/>
    <property type="match status" value="1"/>
</dbReference>
<name>A0A8J6J8L9_9FIRM</name>
<protein>
    <submittedName>
        <fullName evidence="4">Glucosamine-6-phosphate deaminase</fullName>
    </submittedName>
</protein>
<dbReference type="SUPFAM" id="SSF100950">
    <property type="entry name" value="NagB/RpiA/CoA transferase-like"/>
    <property type="match status" value="1"/>
</dbReference>
<keyword evidence="5" id="KW-1185">Reference proteome</keyword>
<dbReference type="AlphaFoldDB" id="A0A8J6J8L9"/>
<keyword evidence="1" id="KW-0378">Hydrolase</keyword>
<evidence type="ECO:0000259" key="3">
    <source>
        <dbReference type="Pfam" id="PF01182"/>
    </source>
</evidence>
<accession>A0A8J6J8L9</accession>
<proteinExistence type="predicted"/>
<dbReference type="EMBL" id="JACOPO010000003">
    <property type="protein sequence ID" value="MBC5722427.1"/>
    <property type="molecule type" value="Genomic_DNA"/>
</dbReference>
<evidence type="ECO:0000256" key="1">
    <source>
        <dbReference type="ARBA" id="ARBA00022801"/>
    </source>
</evidence>
<dbReference type="InterPro" id="IPR006148">
    <property type="entry name" value="Glc/Gal-6P_isomerase"/>
</dbReference>
<comment type="caution">
    <text evidence="4">The sequence shown here is derived from an EMBL/GenBank/DDBJ whole genome shotgun (WGS) entry which is preliminary data.</text>
</comment>
<dbReference type="CDD" id="cd01399">
    <property type="entry name" value="GlcN6P_deaminase"/>
    <property type="match status" value="1"/>
</dbReference>